<feature type="compositionally biased region" description="Low complexity" evidence="1">
    <location>
        <begin position="186"/>
        <end position="197"/>
    </location>
</feature>
<organism evidence="2 3">
    <name type="scientific">Planoprotostelium fungivorum</name>
    <dbReference type="NCBI Taxonomy" id="1890364"/>
    <lineage>
        <taxon>Eukaryota</taxon>
        <taxon>Amoebozoa</taxon>
        <taxon>Evosea</taxon>
        <taxon>Variosea</taxon>
        <taxon>Cavosteliida</taxon>
        <taxon>Cavosteliaceae</taxon>
        <taxon>Planoprotostelium</taxon>
    </lineage>
</organism>
<reference evidence="2 3" key="1">
    <citation type="journal article" date="2018" name="Genome Biol. Evol.">
        <title>Multiple Roots of Fruiting Body Formation in Amoebozoa.</title>
        <authorList>
            <person name="Hillmann F."/>
            <person name="Forbes G."/>
            <person name="Novohradska S."/>
            <person name="Ferling I."/>
            <person name="Riege K."/>
            <person name="Groth M."/>
            <person name="Westermann M."/>
            <person name="Marz M."/>
            <person name="Spaller T."/>
            <person name="Winckler T."/>
            <person name="Schaap P."/>
            <person name="Glockner G."/>
        </authorList>
    </citation>
    <scope>NUCLEOTIDE SEQUENCE [LARGE SCALE GENOMIC DNA]</scope>
    <source>
        <strain evidence="2 3">Jena</strain>
    </source>
</reference>
<feature type="compositionally biased region" description="Basic and acidic residues" evidence="1">
    <location>
        <begin position="7"/>
        <end position="28"/>
    </location>
</feature>
<comment type="caution">
    <text evidence="2">The sequence shown here is derived from an EMBL/GenBank/DDBJ whole genome shotgun (WGS) entry which is preliminary data.</text>
</comment>
<feature type="region of interest" description="Disordered" evidence="1">
    <location>
        <begin position="173"/>
        <end position="209"/>
    </location>
</feature>
<keyword evidence="3" id="KW-1185">Reference proteome</keyword>
<sequence>MEQGQKPAKEIAKKEWGRYDGPWEHSNVDELPNDEVFPRLKHYVSIKESSRESLFTKKLMKDLGPMEQLSIIAVIDSCVTSIFEQRTSLDQIEEAQYDPDLNSPSNRERLKIFNKLTNVCPQASAVCPPDMKQQMHPDEPLLFLLERLTERDGRFEASYILKTIRMLARLPGSKRKSPVDPLMGDASLSPSSASSTPNPSPPNSSNPLEGLPRFALIQIIRGLRREVSDLREQIQSDKKEKEVPLYNIYPFYSTIHSPPMIQPPAAIPSPPVVQHPSIATPSSSSTTPRISICTPSWTQSQSIERCWLIRGRSESTALLGPAEKVQKIQTET</sequence>
<evidence type="ECO:0000313" key="2">
    <source>
        <dbReference type="EMBL" id="PRP81177.1"/>
    </source>
</evidence>
<dbReference type="Proteomes" id="UP000241769">
    <property type="component" value="Unassembled WGS sequence"/>
</dbReference>
<evidence type="ECO:0000313" key="3">
    <source>
        <dbReference type="Proteomes" id="UP000241769"/>
    </source>
</evidence>
<dbReference type="AlphaFoldDB" id="A0A2P6NB50"/>
<accession>A0A2P6NB50</accession>
<dbReference type="InParanoid" id="A0A2P6NB50"/>
<name>A0A2P6NB50_9EUKA</name>
<protein>
    <submittedName>
        <fullName evidence="2">Uncharacterized protein</fullName>
    </submittedName>
</protein>
<evidence type="ECO:0000256" key="1">
    <source>
        <dbReference type="SAM" id="MobiDB-lite"/>
    </source>
</evidence>
<dbReference type="EMBL" id="MDYQ01000129">
    <property type="protein sequence ID" value="PRP81177.1"/>
    <property type="molecule type" value="Genomic_DNA"/>
</dbReference>
<feature type="region of interest" description="Disordered" evidence="1">
    <location>
        <begin position="1"/>
        <end position="28"/>
    </location>
</feature>
<proteinExistence type="predicted"/>
<gene>
    <name evidence="2" type="ORF">PROFUN_02011</name>
</gene>